<feature type="region of interest" description="Disordered" evidence="8">
    <location>
        <begin position="234"/>
        <end position="319"/>
    </location>
</feature>
<dbReference type="PROSITE" id="PS50071">
    <property type="entry name" value="HOMEOBOX_2"/>
    <property type="match status" value="1"/>
</dbReference>
<feature type="DNA-binding region" description="Homeobox" evidence="6">
    <location>
        <begin position="179"/>
        <end position="238"/>
    </location>
</feature>
<dbReference type="Gene3D" id="1.10.10.60">
    <property type="entry name" value="Homeodomain-like"/>
    <property type="match status" value="1"/>
</dbReference>
<dbReference type="CDD" id="cd00086">
    <property type="entry name" value="homeodomain"/>
    <property type="match status" value="1"/>
</dbReference>
<evidence type="ECO:0000256" key="4">
    <source>
        <dbReference type="ARBA" id="ARBA00023242"/>
    </source>
</evidence>
<dbReference type="PANTHER" id="PTHR24333">
    <property type="entry name" value="HOMEO BOX HB9 LIKE A-RELATED"/>
    <property type="match status" value="1"/>
</dbReference>
<dbReference type="EMBL" id="AY705663">
    <property type="protein sequence ID" value="AAW24010.1"/>
    <property type="molecule type" value="Genomic_DNA"/>
</dbReference>
<evidence type="ECO:0000256" key="5">
    <source>
        <dbReference type="ARBA" id="ARBA00038196"/>
    </source>
</evidence>
<sequence>MKNEMNDLWPDSCAELAPSSRQTKTLFEDDGRKRVCPRRRALTGRDPNPNSSLLRFCPISVELPARRHRRFKKRYFPGINEEYLHSKNGYYRRSPVRFAAITEHHAQQTIAQAQAAALSNNIALTNAAILQSLNRGLTPRVPGLIPPATLNPGLSPFGMFPYGLNPLWRMHLDHRVRKCRRSRTVFTEGQLLRLEREFDTKKYLSTSDRVGLAAELGLTQLQVKTWYQNRRMKWKKQNRSKLNPEDLEGKSESSEEEEIDEAYSSSSDPSNSVNVNKEAAISPVKSDGTSGSEIIPEPIQKSPELVQSEVSTTSIPQTA</sequence>
<feature type="domain" description="Homeobox" evidence="9">
    <location>
        <begin position="177"/>
        <end position="237"/>
    </location>
</feature>
<evidence type="ECO:0000256" key="6">
    <source>
        <dbReference type="PROSITE-ProRule" id="PRU00108"/>
    </source>
</evidence>
<gene>
    <name evidence="10" type="primary">BarX</name>
</gene>
<name>Q5EVK5_OIKDI</name>
<reference evidence="10" key="1">
    <citation type="journal article" date="2005" name="Curr. Biol.">
        <title>Remodelling of the homeobox gene complement in the tunicate Oikopleura dioica.</title>
        <authorList>
            <person name="Edvardsen R.B."/>
            <person name="Seo H.C."/>
            <person name="Jensen M.F."/>
            <person name="Mialon A."/>
            <person name="Mikhaleva J."/>
            <person name="Bjordal M."/>
            <person name="Cartry J."/>
            <person name="Reinhardt R."/>
            <person name="Weissenbach J."/>
            <person name="Wincker P."/>
            <person name="Chourrout D."/>
        </authorList>
    </citation>
    <scope>NUCLEOTIDE SEQUENCE</scope>
</reference>
<comment type="subcellular location">
    <subcellularLocation>
        <location evidence="1 6 7">Nucleus</location>
    </subcellularLocation>
</comment>
<evidence type="ECO:0000313" key="10">
    <source>
        <dbReference type="EMBL" id="AAW24010.1"/>
    </source>
</evidence>
<dbReference type="InterPro" id="IPR000047">
    <property type="entry name" value="HTH_motif"/>
</dbReference>
<keyword evidence="4 6" id="KW-0539">Nucleus</keyword>
<keyword evidence="3 6" id="KW-0371">Homeobox</keyword>
<proteinExistence type="inferred from homology"/>
<dbReference type="InterPro" id="IPR009057">
    <property type="entry name" value="Homeodomain-like_sf"/>
</dbReference>
<dbReference type="InterPro" id="IPR050848">
    <property type="entry name" value="Homeobox_TF"/>
</dbReference>
<protein>
    <submittedName>
        <fullName evidence="10">Homeodomain protein BarX</fullName>
    </submittedName>
</protein>
<feature type="compositionally biased region" description="Basic and acidic residues" evidence="8">
    <location>
        <begin position="242"/>
        <end position="253"/>
    </location>
</feature>
<evidence type="ECO:0000256" key="3">
    <source>
        <dbReference type="ARBA" id="ARBA00023155"/>
    </source>
</evidence>
<dbReference type="GO" id="GO:0003677">
    <property type="term" value="F:DNA binding"/>
    <property type="evidence" value="ECO:0007669"/>
    <property type="project" value="UniProtKB-UniRule"/>
</dbReference>
<dbReference type="GO" id="GO:0005634">
    <property type="term" value="C:nucleus"/>
    <property type="evidence" value="ECO:0007669"/>
    <property type="project" value="UniProtKB-SubCell"/>
</dbReference>
<dbReference type="InterPro" id="IPR017970">
    <property type="entry name" value="Homeobox_CS"/>
</dbReference>
<evidence type="ECO:0000256" key="7">
    <source>
        <dbReference type="RuleBase" id="RU000682"/>
    </source>
</evidence>
<organism evidence="10">
    <name type="scientific">Oikopleura dioica</name>
    <name type="common">Tunicate</name>
    <dbReference type="NCBI Taxonomy" id="34765"/>
    <lineage>
        <taxon>Eukaryota</taxon>
        <taxon>Metazoa</taxon>
        <taxon>Chordata</taxon>
        <taxon>Tunicata</taxon>
        <taxon>Appendicularia</taxon>
        <taxon>Copelata</taxon>
        <taxon>Oikopleuridae</taxon>
        <taxon>Oikopleura</taxon>
    </lineage>
</organism>
<evidence type="ECO:0000256" key="2">
    <source>
        <dbReference type="ARBA" id="ARBA00023125"/>
    </source>
</evidence>
<dbReference type="AlphaFoldDB" id="Q5EVK5"/>
<accession>Q5EVK5</accession>
<dbReference type="GO" id="GO:0000981">
    <property type="term" value="F:DNA-binding transcription factor activity, RNA polymerase II-specific"/>
    <property type="evidence" value="ECO:0007669"/>
    <property type="project" value="InterPro"/>
</dbReference>
<dbReference type="SMART" id="SM00389">
    <property type="entry name" value="HOX"/>
    <property type="match status" value="1"/>
</dbReference>
<feature type="compositionally biased region" description="Polar residues" evidence="8">
    <location>
        <begin position="308"/>
        <end position="319"/>
    </location>
</feature>
<comment type="similarity">
    <text evidence="5">Belongs to the BAR homeobox family.</text>
</comment>
<dbReference type="InterPro" id="IPR001356">
    <property type="entry name" value="HD"/>
</dbReference>
<dbReference type="PRINTS" id="PR00031">
    <property type="entry name" value="HTHREPRESSR"/>
</dbReference>
<dbReference type="Pfam" id="PF00046">
    <property type="entry name" value="Homeodomain"/>
    <property type="match status" value="1"/>
</dbReference>
<keyword evidence="2 6" id="KW-0238">DNA-binding</keyword>
<dbReference type="SUPFAM" id="SSF46689">
    <property type="entry name" value="Homeodomain-like"/>
    <property type="match status" value="1"/>
</dbReference>
<feature type="compositionally biased region" description="Low complexity" evidence="8">
    <location>
        <begin position="262"/>
        <end position="276"/>
    </location>
</feature>
<evidence type="ECO:0000256" key="1">
    <source>
        <dbReference type="ARBA" id="ARBA00004123"/>
    </source>
</evidence>
<dbReference type="PROSITE" id="PS00027">
    <property type="entry name" value="HOMEOBOX_1"/>
    <property type="match status" value="1"/>
</dbReference>
<evidence type="ECO:0000256" key="8">
    <source>
        <dbReference type="SAM" id="MobiDB-lite"/>
    </source>
</evidence>
<evidence type="ECO:0000259" key="9">
    <source>
        <dbReference type="PROSITE" id="PS50071"/>
    </source>
</evidence>
<dbReference type="PANTHER" id="PTHR24333:SF11">
    <property type="entry name" value="HOMEOBOX PROTEIN BARH-LIKE 1B"/>
    <property type="match status" value="1"/>
</dbReference>